<dbReference type="GO" id="GO:0006015">
    <property type="term" value="P:5-phosphoribose 1-diphosphate biosynthetic process"/>
    <property type="evidence" value="ECO:0007669"/>
    <property type="project" value="UniProtKB-UniPathway"/>
</dbReference>
<reference evidence="12 13" key="1">
    <citation type="journal article" date="2011" name="Proc. Natl. Acad. Sci. U.S.A.">
        <title>Evolutionary erosion of yeast sex chromosomes by mating-type switching accidents.</title>
        <authorList>
            <person name="Gordon J.L."/>
            <person name="Armisen D."/>
            <person name="Proux-Wera E."/>
            <person name="Oheigeartaigh S.S."/>
            <person name="Byrne K.P."/>
            <person name="Wolfe K.H."/>
        </authorList>
    </citation>
    <scope>NUCLEOTIDE SEQUENCE [LARGE SCALE GENOMIC DNA]</scope>
    <source>
        <strain evidence="13">ATCC 34711 / CBS 6284 / DSM 70876 / NBRC 10599 / NRRL Y-10934 / UCD 77-7</strain>
    </source>
</reference>
<dbReference type="InterPro" id="IPR000836">
    <property type="entry name" value="PRTase_dom"/>
</dbReference>
<keyword evidence="13" id="KW-1185">Reference proteome</keyword>
<dbReference type="GO" id="GO:0000287">
    <property type="term" value="F:magnesium ion binding"/>
    <property type="evidence" value="ECO:0007669"/>
    <property type="project" value="InterPro"/>
</dbReference>
<feature type="domain" description="Ribose-phosphate pyrophosphokinase N-terminal" evidence="11">
    <location>
        <begin position="13"/>
        <end position="122"/>
    </location>
</feature>
<comment type="catalytic activity">
    <reaction evidence="10">
        <text>D-ribose 5-phosphate + ATP = 5-phospho-alpha-D-ribose 1-diphosphate + AMP + H(+)</text>
        <dbReference type="Rhea" id="RHEA:15609"/>
        <dbReference type="ChEBI" id="CHEBI:15378"/>
        <dbReference type="ChEBI" id="CHEBI:30616"/>
        <dbReference type="ChEBI" id="CHEBI:58017"/>
        <dbReference type="ChEBI" id="CHEBI:78346"/>
        <dbReference type="ChEBI" id="CHEBI:456215"/>
        <dbReference type="EC" id="2.7.6.1"/>
    </reaction>
</comment>
<dbReference type="GO" id="GO:0016301">
    <property type="term" value="F:kinase activity"/>
    <property type="evidence" value="ECO:0007669"/>
    <property type="project" value="UniProtKB-KW"/>
</dbReference>
<dbReference type="GO" id="GO:0005524">
    <property type="term" value="F:ATP binding"/>
    <property type="evidence" value="ECO:0007669"/>
    <property type="project" value="UniProtKB-KW"/>
</dbReference>
<dbReference type="SMART" id="SM01400">
    <property type="entry name" value="Pribosyltran_N"/>
    <property type="match status" value="1"/>
</dbReference>
<dbReference type="InterPro" id="IPR029099">
    <property type="entry name" value="Pribosyltran_N"/>
</dbReference>
<dbReference type="InParanoid" id="I2H720"/>
<keyword evidence="4" id="KW-0479">Metal-binding</keyword>
<dbReference type="GO" id="GO:0002189">
    <property type="term" value="C:ribose phosphate diphosphokinase complex"/>
    <property type="evidence" value="ECO:0007669"/>
    <property type="project" value="TreeGrafter"/>
</dbReference>
<dbReference type="RefSeq" id="XP_004181691.1">
    <property type="nucleotide sequence ID" value="XM_004181643.1"/>
</dbReference>
<keyword evidence="5" id="KW-0545">Nucleotide biosynthesis</keyword>
<dbReference type="AlphaFoldDB" id="I2H720"/>
<dbReference type="NCBIfam" id="TIGR01251">
    <property type="entry name" value="ribP_PPkin"/>
    <property type="match status" value="1"/>
</dbReference>
<evidence type="ECO:0000256" key="9">
    <source>
        <dbReference type="ARBA" id="ARBA00022842"/>
    </source>
</evidence>
<name>I2H720_HENB6</name>
<dbReference type="GO" id="GO:0008361">
    <property type="term" value="P:regulation of cell size"/>
    <property type="evidence" value="ECO:0007669"/>
    <property type="project" value="TreeGrafter"/>
</dbReference>
<dbReference type="Pfam" id="PF14572">
    <property type="entry name" value="Pribosyl_synth"/>
    <property type="match status" value="1"/>
</dbReference>
<keyword evidence="3" id="KW-0808">Transferase</keyword>
<dbReference type="GO" id="GO:0005737">
    <property type="term" value="C:cytoplasm"/>
    <property type="evidence" value="ECO:0007669"/>
    <property type="project" value="TreeGrafter"/>
</dbReference>
<keyword evidence="6" id="KW-0547">Nucleotide-binding</keyword>
<dbReference type="GeneID" id="14497304"/>
<evidence type="ECO:0000256" key="10">
    <source>
        <dbReference type="ARBA" id="ARBA00049535"/>
    </source>
</evidence>
<dbReference type="PANTHER" id="PTHR10210:SF48">
    <property type="entry name" value="RIBOSE-PHOSPHATE PYROPHOSPHOKINASE 3"/>
    <property type="match status" value="1"/>
</dbReference>
<dbReference type="GO" id="GO:0006164">
    <property type="term" value="P:purine nucleotide biosynthetic process"/>
    <property type="evidence" value="ECO:0007669"/>
    <property type="project" value="TreeGrafter"/>
</dbReference>
<evidence type="ECO:0000256" key="2">
    <source>
        <dbReference type="ARBA" id="ARBA00013247"/>
    </source>
</evidence>
<gene>
    <name evidence="12" type="primary">TBLA0G02320</name>
    <name evidence="12" type="ORF">TBLA_0G02320</name>
</gene>
<sequence length="321" mass="35206">MPEHSIKLLAPPNNKLAKLVSEKLSTSVVPVELNHDSNQEILFSISESIRGQDVYILMPMSPLGINDRVLETLIMLDAARLASAATITAVVPYFPYVRQDKRERPRAPITAKLIADMLVSCGCKHVLTLELHAPQTQGFFNVPVDNLSMEPCIVDYLKENYGTNTSEVVIVSPDAAGAKRASNIADHLHYDVALIHRDREGSRFDNDSRLNLVGNVKKKDCIIIIDIVDTLVTVSKDAELLLEAGALSVIVVAAHGLVSDLTIKILIKSKLEMLVVTNSIVIESKLKKCSKLEILDISGVLAESIRRLHNGESIGLHLETI</sequence>
<dbReference type="HOGENOM" id="CLU_033546_4_0_1"/>
<evidence type="ECO:0000256" key="5">
    <source>
        <dbReference type="ARBA" id="ARBA00022727"/>
    </source>
</evidence>
<dbReference type="OrthoDB" id="413572at2759"/>
<dbReference type="PANTHER" id="PTHR10210">
    <property type="entry name" value="RIBOSE-PHOSPHATE DIPHOSPHOKINASE FAMILY MEMBER"/>
    <property type="match status" value="1"/>
</dbReference>
<organism evidence="12 13">
    <name type="scientific">Henningerozyma blattae (strain ATCC 34711 / CBS 6284 / DSM 70876 / NBRC 10599 / NRRL Y-10934 / UCD 77-7)</name>
    <name type="common">Yeast</name>
    <name type="synonym">Tetrapisispora blattae</name>
    <dbReference type="NCBI Taxonomy" id="1071380"/>
    <lineage>
        <taxon>Eukaryota</taxon>
        <taxon>Fungi</taxon>
        <taxon>Dikarya</taxon>
        <taxon>Ascomycota</taxon>
        <taxon>Saccharomycotina</taxon>
        <taxon>Saccharomycetes</taxon>
        <taxon>Saccharomycetales</taxon>
        <taxon>Saccharomycetaceae</taxon>
        <taxon>Henningerozyma</taxon>
    </lineage>
</organism>
<keyword evidence="7" id="KW-0418">Kinase</keyword>
<dbReference type="InterPro" id="IPR005946">
    <property type="entry name" value="Rib-P_diPkinase"/>
</dbReference>
<evidence type="ECO:0000256" key="4">
    <source>
        <dbReference type="ARBA" id="ARBA00022723"/>
    </source>
</evidence>
<dbReference type="eggNOG" id="KOG1448">
    <property type="taxonomic scope" value="Eukaryota"/>
</dbReference>
<proteinExistence type="inferred from homology"/>
<protein>
    <recommendedName>
        <fullName evidence="2">ribose-phosphate diphosphokinase</fullName>
        <ecNumber evidence="2">2.7.6.1</ecNumber>
    </recommendedName>
</protein>
<evidence type="ECO:0000256" key="1">
    <source>
        <dbReference type="ARBA" id="ARBA00006478"/>
    </source>
</evidence>
<dbReference type="NCBIfam" id="NF002320">
    <property type="entry name" value="PRK01259.1"/>
    <property type="match status" value="1"/>
</dbReference>
<evidence type="ECO:0000256" key="6">
    <source>
        <dbReference type="ARBA" id="ARBA00022741"/>
    </source>
</evidence>
<evidence type="ECO:0000313" key="13">
    <source>
        <dbReference type="Proteomes" id="UP000002866"/>
    </source>
</evidence>
<dbReference type="Gene3D" id="3.40.50.2020">
    <property type="match status" value="2"/>
</dbReference>
<dbReference type="SUPFAM" id="SSF53271">
    <property type="entry name" value="PRTase-like"/>
    <property type="match status" value="1"/>
</dbReference>
<dbReference type="Pfam" id="PF13793">
    <property type="entry name" value="Pribosyltran_N"/>
    <property type="match status" value="1"/>
</dbReference>
<dbReference type="EC" id="2.7.6.1" evidence="2"/>
<dbReference type="GO" id="GO:0004749">
    <property type="term" value="F:ribose phosphate diphosphokinase activity"/>
    <property type="evidence" value="ECO:0007669"/>
    <property type="project" value="UniProtKB-EC"/>
</dbReference>
<evidence type="ECO:0000313" key="12">
    <source>
        <dbReference type="EMBL" id="CCH62172.1"/>
    </source>
</evidence>
<dbReference type="STRING" id="1071380.I2H720"/>
<comment type="similarity">
    <text evidence="1">Belongs to the ribose-phosphate pyrophosphokinase family.</text>
</comment>
<dbReference type="EMBL" id="HE806322">
    <property type="protein sequence ID" value="CCH62172.1"/>
    <property type="molecule type" value="Genomic_DNA"/>
</dbReference>
<accession>I2H720</accession>
<dbReference type="CDD" id="cd06223">
    <property type="entry name" value="PRTases_typeI"/>
    <property type="match status" value="1"/>
</dbReference>
<evidence type="ECO:0000259" key="11">
    <source>
        <dbReference type="Pfam" id="PF13793"/>
    </source>
</evidence>
<dbReference type="FunFam" id="3.40.50.2020:FF:000007">
    <property type="entry name" value="Ribose-phosphate pyrophosphokinase"/>
    <property type="match status" value="1"/>
</dbReference>
<dbReference type="UniPathway" id="UPA00087">
    <property type="reaction ID" value="UER00172"/>
</dbReference>
<dbReference type="Proteomes" id="UP000002866">
    <property type="component" value="Chromosome 7"/>
</dbReference>
<dbReference type="KEGG" id="tbl:TBLA_0G02320"/>
<keyword evidence="8" id="KW-0067">ATP-binding</keyword>
<keyword evidence="9" id="KW-0460">Magnesium</keyword>
<evidence type="ECO:0000256" key="3">
    <source>
        <dbReference type="ARBA" id="ARBA00022679"/>
    </source>
</evidence>
<dbReference type="InterPro" id="IPR029057">
    <property type="entry name" value="PRTase-like"/>
</dbReference>
<evidence type="ECO:0000256" key="7">
    <source>
        <dbReference type="ARBA" id="ARBA00022777"/>
    </source>
</evidence>
<evidence type="ECO:0000256" key="8">
    <source>
        <dbReference type="ARBA" id="ARBA00022840"/>
    </source>
</evidence>